<comment type="caution">
    <text evidence="2">The sequence shown here is derived from an EMBL/GenBank/DDBJ whole genome shotgun (WGS) entry which is preliminary data.</text>
</comment>
<dbReference type="InterPro" id="IPR047650">
    <property type="entry name" value="Transpos_IS110"/>
</dbReference>
<dbReference type="Pfam" id="PF02371">
    <property type="entry name" value="Transposase_20"/>
    <property type="match status" value="1"/>
</dbReference>
<evidence type="ECO:0000259" key="1">
    <source>
        <dbReference type="Pfam" id="PF02371"/>
    </source>
</evidence>
<dbReference type="RefSeq" id="WP_176237396.1">
    <property type="nucleotide sequence ID" value="NZ_BLRU01000458.1"/>
</dbReference>
<feature type="non-terminal residue" evidence="2">
    <location>
        <position position="1"/>
    </location>
</feature>
<dbReference type="GO" id="GO:0004803">
    <property type="term" value="F:transposase activity"/>
    <property type="evidence" value="ECO:0007669"/>
    <property type="project" value="InterPro"/>
</dbReference>
<reference evidence="2 3" key="1">
    <citation type="journal article" date="2020" name="Front. Microbiol.">
        <title>Single-cell genomics of novel Actinobacteria with the Wood-Ljungdahl pathway discovered in a serpentinizing system.</title>
        <authorList>
            <person name="Merino N."/>
            <person name="Kawai M."/>
            <person name="Boyd E.S."/>
            <person name="Colman D.R."/>
            <person name="McGlynn S.E."/>
            <person name="Nealson K.H."/>
            <person name="Kurokawa K."/>
            <person name="Hongoh Y."/>
        </authorList>
    </citation>
    <scope>NUCLEOTIDE SEQUENCE [LARGE SCALE GENOMIC DNA]</scope>
    <source>
        <strain evidence="2 3">S03</strain>
    </source>
</reference>
<sequence length="178" mass="19692">LEALADTLTIPFKGQLRILESVPGISHISALVILSEIGPDMTQFKSAKHLTSWAGLAPSNDQSAGKKKSTKISRAGVYIKPILVQCALAAIRDKSFPHYRQRYESLKHRRGHKRALIAIARMILTAIYVMLTNGEFFNPDMYAEALRKPAYILSPELQLAHLAKQLGYSVVKVPILTG</sequence>
<name>A0A6V8NJI6_9ACTN</name>
<accession>A0A6V8NJI6</accession>
<feature type="domain" description="Transposase IS116/IS110/IS902 C-terminal" evidence="1">
    <location>
        <begin position="17"/>
        <end position="103"/>
    </location>
</feature>
<dbReference type="InterPro" id="IPR003346">
    <property type="entry name" value="Transposase_20"/>
</dbReference>
<dbReference type="PANTHER" id="PTHR33055:SF13">
    <property type="entry name" value="TRANSPOSASE"/>
    <property type="match status" value="1"/>
</dbReference>
<gene>
    <name evidence="2" type="ORF">HKBW3S03_01982</name>
</gene>
<dbReference type="GO" id="GO:0006313">
    <property type="term" value="P:DNA transposition"/>
    <property type="evidence" value="ECO:0007669"/>
    <property type="project" value="InterPro"/>
</dbReference>
<dbReference type="EMBL" id="BLRU01000458">
    <property type="protein sequence ID" value="GFP20479.1"/>
    <property type="molecule type" value="Genomic_DNA"/>
</dbReference>
<dbReference type="GO" id="GO:0003677">
    <property type="term" value="F:DNA binding"/>
    <property type="evidence" value="ECO:0007669"/>
    <property type="project" value="InterPro"/>
</dbReference>
<dbReference type="Proteomes" id="UP000574717">
    <property type="component" value="Unassembled WGS sequence"/>
</dbReference>
<proteinExistence type="predicted"/>
<organism evidence="2 3">
    <name type="scientific">Candidatus Hakubella thermalkaliphila</name>
    <dbReference type="NCBI Taxonomy" id="2754717"/>
    <lineage>
        <taxon>Bacteria</taxon>
        <taxon>Bacillati</taxon>
        <taxon>Actinomycetota</taxon>
        <taxon>Actinomycetota incertae sedis</taxon>
        <taxon>Candidatus Hakubellales</taxon>
        <taxon>Candidatus Hakubellaceae</taxon>
        <taxon>Candidatus Hakubella</taxon>
    </lineage>
</organism>
<protein>
    <recommendedName>
        <fullName evidence="1">Transposase IS116/IS110/IS902 C-terminal domain-containing protein</fullName>
    </recommendedName>
</protein>
<evidence type="ECO:0000313" key="3">
    <source>
        <dbReference type="Proteomes" id="UP000574717"/>
    </source>
</evidence>
<evidence type="ECO:0000313" key="2">
    <source>
        <dbReference type="EMBL" id="GFP20479.1"/>
    </source>
</evidence>
<dbReference type="AlphaFoldDB" id="A0A6V8NJI6"/>
<dbReference type="PANTHER" id="PTHR33055">
    <property type="entry name" value="TRANSPOSASE FOR INSERTION SEQUENCE ELEMENT IS1111A"/>
    <property type="match status" value="1"/>
</dbReference>